<protein>
    <submittedName>
        <fullName evidence="2">Uncharacterized protein</fullName>
    </submittedName>
</protein>
<dbReference type="VEuPathDB" id="TriTrypDB:ADEAN_000798900"/>
<evidence type="ECO:0000256" key="1">
    <source>
        <dbReference type="SAM" id="MobiDB-lite"/>
    </source>
</evidence>
<dbReference type="EMBL" id="LR877161">
    <property type="protein sequence ID" value="CAD2220467.1"/>
    <property type="molecule type" value="Genomic_DNA"/>
</dbReference>
<feature type="compositionally biased region" description="Basic and acidic residues" evidence="1">
    <location>
        <begin position="25"/>
        <end position="34"/>
    </location>
</feature>
<reference evidence="2 3" key="1">
    <citation type="submission" date="2020-08" db="EMBL/GenBank/DDBJ databases">
        <authorList>
            <person name="Newling K."/>
            <person name="Davey J."/>
            <person name="Forrester S."/>
        </authorList>
    </citation>
    <scope>NUCLEOTIDE SEQUENCE [LARGE SCALE GENOMIC DNA]</scope>
    <source>
        <strain evidence="3">Crithidia deanei Carvalho (ATCC PRA-265)</strain>
    </source>
</reference>
<dbReference type="AlphaFoldDB" id="A0A7G2CN19"/>
<evidence type="ECO:0000313" key="3">
    <source>
        <dbReference type="Proteomes" id="UP000515908"/>
    </source>
</evidence>
<gene>
    <name evidence="2" type="ORF">ADEAN_000798900</name>
</gene>
<accession>A0A7G2CN19</accession>
<name>A0A7G2CN19_9TRYP</name>
<evidence type="ECO:0000313" key="2">
    <source>
        <dbReference type="EMBL" id="CAD2220467.1"/>
    </source>
</evidence>
<dbReference type="Proteomes" id="UP000515908">
    <property type="component" value="Chromosome 17"/>
</dbReference>
<keyword evidence="3" id="KW-1185">Reference proteome</keyword>
<sequence>MVQLTYTVMGVAPDTLLAEEEDKEEVVRPSRQRESPSTTEPTLLPTHEYNLNISSVKHLLQPKTSPADRGATPLAQHDPYIDVGLRYTTRYLGALPILLSLHCEAGVPVLPSTATLLCITTAQQGLLVPMGLMCVAPYWYPIQYCTTLDNYYDGGALEEMGKEDGK</sequence>
<organism evidence="2 3">
    <name type="scientific">Angomonas deanei</name>
    <dbReference type="NCBI Taxonomy" id="59799"/>
    <lineage>
        <taxon>Eukaryota</taxon>
        <taxon>Discoba</taxon>
        <taxon>Euglenozoa</taxon>
        <taxon>Kinetoplastea</taxon>
        <taxon>Metakinetoplastina</taxon>
        <taxon>Trypanosomatida</taxon>
        <taxon>Trypanosomatidae</taxon>
        <taxon>Strigomonadinae</taxon>
        <taxon>Angomonas</taxon>
    </lineage>
</organism>
<feature type="region of interest" description="Disordered" evidence="1">
    <location>
        <begin position="19"/>
        <end position="43"/>
    </location>
</feature>
<proteinExistence type="predicted"/>